<name>A0A382TQL4_9ZZZZ</name>
<gene>
    <name evidence="1" type="ORF">METZ01_LOCUS377184</name>
</gene>
<dbReference type="EMBL" id="UINC01138413">
    <property type="protein sequence ID" value="SVD24330.1"/>
    <property type="molecule type" value="Genomic_DNA"/>
</dbReference>
<evidence type="ECO:0000313" key="1">
    <source>
        <dbReference type="EMBL" id="SVD24330.1"/>
    </source>
</evidence>
<organism evidence="1">
    <name type="scientific">marine metagenome</name>
    <dbReference type="NCBI Taxonomy" id="408172"/>
    <lineage>
        <taxon>unclassified sequences</taxon>
        <taxon>metagenomes</taxon>
        <taxon>ecological metagenomes</taxon>
    </lineage>
</organism>
<reference evidence="1" key="1">
    <citation type="submission" date="2018-05" db="EMBL/GenBank/DDBJ databases">
        <authorList>
            <person name="Lanie J.A."/>
            <person name="Ng W.-L."/>
            <person name="Kazmierczak K.M."/>
            <person name="Andrzejewski T.M."/>
            <person name="Davidsen T.M."/>
            <person name="Wayne K.J."/>
            <person name="Tettelin H."/>
            <person name="Glass J.I."/>
            <person name="Rusch D."/>
            <person name="Podicherti R."/>
            <person name="Tsui H.-C.T."/>
            <person name="Winkler M.E."/>
        </authorList>
    </citation>
    <scope>NUCLEOTIDE SEQUENCE</scope>
</reference>
<proteinExistence type="predicted"/>
<protein>
    <submittedName>
        <fullName evidence="1">Uncharacterized protein</fullName>
    </submittedName>
</protein>
<feature type="non-terminal residue" evidence="1">
    <location>
        <position position="30"/>
    </location>
</feature>
<dbReference type="AlphaFoldDB" id="A0A382TQL4"/>
<accession>A0A382TQL4</accession>
<sequence length="30" mass="3675">MESERTWFLLVVKSFFLTNKYLRIASFNFS</sequence>